<dbReference type="GO" id="GO:0005524">
    <property type="term" value="F:ATP binding"/>
    <property type="evidence" value="ECO:0007669"/>
    <property type="project" value="UniProtKB-KW"/>
</dbReference>
<dbReference type="InterPro" id="IPR050528">
    <property type="entry name" value="L-type_Lectin-RKs"/>
</dbReference>
<dbReference type="AlphaFoldDB" id="W1PUV4"/>
<reference evidence="4" key="1">
    <citation type="journal article" date="2013" name="Science">
        <title>The Amborella genome and the evolution of flowering plants.</title>
        <authorList>
            <consortium name="Amborella Genome Project"/>
        </authorList>
    </citation>
    <scope>NUCLEOTIDE SEQUENCE [LARGE SCALE GENOMIC DNA]</scope>
</reference>
<evidence type="ECO:0000256" key="1">
    <source>
        <dbReference type="ARBA" id="ARBA00022741"/>
    </source>
</evidence>
<accession>W1PUV4</accession>
<sequence>MVVGMLGYLVQELARLPTPTVASDVYSIGVVVLEVTCGRKPIERWRAEDEVLLVDHGLHVVGTLLKAVDTRIVGEYKQIEMELVLKLGLSCCHQDPKQGSSMHHVVGILLGLATNASPPATQHSSREHPDRPAS</sequence>
<dbReference type="eggNOG" id="ENOG502QR0Z">
    <property type="taxonomic scope" value="Eukaryota"/>
</dbReference>
<organism evidence="3 4">
    <name type="scientific">Amborella trichopoda</name>
    <dbReference type="NCBI Taxonomy" id="13333"/>
    <lineage>
        <taxon>Eukaryota</taxon>
        <taxon>Viridiplantae</taxon>
        <taxon>Streptophyta</taxon>
        <taxon>Embryophyta</taxon>
        <taxon>Tracheophyta</taxon>
        <taxon>Spermatophyta</taxon>
        <taxon>Magnoliopsida</taxon>
        <taxon>Amborellales</taxon>
        <taxon>Amborellaceae</taxon>
        <taxon>Amborella</taxon>
    </lineage>
</organism>
<gene>
    <name evidence="3" type="ORF">AMTR_s00049p00208030</name>
</gene>
<dbReference type="InterPro" id="IPR011009">
    <property type="entry name" value="Kinase-like_dom_sf"/>
</dbReference>
<dbReference type="HOGENOM" id="CLU_1899029_0_0_1"/>
<proteinExistence type="predicted"/>
<dbReference type="EMBL" id="KI392567">
    <property type="protein sequence ID" value="ERN13797.1"/>
    <property type="molecule type" value="Genomic_DNA"/>
</dbReference>
<evidence type="ECO:0000313" key="3">
    <source>
        <dbReference type="EMBL" id="ERN13797.1"/>
    </source>
</evidence>
<keyword evidence="1" id="KW-0547">Nucleotide-binding</keyword>
<evidence type="ECO:0000313" key="4">
    <source>
        <dbReference type="Proteomes" id="UP000017836"/>
    </source>
</evidence>
<keyword evidence="2" id="KW-0067">ATP-binding</keyword>
<dbReference type="Proteomes" id="UP000017836">
    <property type="component" value="Unassembled WGS sequence"/>
</dbReference>
<protein>
    <recommendedName>
        <fullName evidence="5">Protein kinase domain-containing protein</fullName>
    </recommendedName>
</protein>
<dbReference type="Gramene" id="ERN13797">
    <property type="protein sequence ID" value="ERN13797"/>
    <property type="gene ID" value="AMTR_s00049p00208030"/>
</dbReference>
<keyword evidence="4" id="KW-1185">Reference proteome</keyword>
<dbReference type="PANTHER" id="PTHR27007">
    <property type="match status" value="1"/>
</dbReference>
<dbReference type="SUPFAM" id="SSF56112">
    <property type="entry name" value="Protein kinase-like (PK-like)"/>
    <property type="match status" value="1"/>
</dbReference>
<evidence type="ECO:0000256" key="2">
    <source>
        <dbReference type="ARBA" id="ARBA00022840"/>
    </source>
</evidence>
<name>W1PUV4_AMBTC</name>
<evidence type="ECO:0008006" key="5">
    <source>
        <dbReference type="Google" id="ProtNLM"/>
    </source>
</evidence>
<dbReference type="Gene3D" id="1.10.510.10">
    <property type="entry name" value="Transferase(Phosphotransferase) domain 1"/>
    <property type="match status" value="1"/>
</dbReference>